<reference evidence="11 12" key="1">
    <citation type="submission" date="2018-01" db="EMBL/GenBank/DDBJ databases">
        <title>Superficieibacter electus gen. nov., sp. nov., an extended-spectrum beta-lactamase possessing member of the Enterobacteriaceae family, isolated from intensive care unit surfaces.</title>
        <authorList>
            <person name="Potter R.F."/>
            <person name="D'Souza A.W."/>
        </authorList>
    </citation>
    <scope>NUCLEOTIDE SEQUENCE [LARGE SCALE GENOMIC DNA]</scope>
    <source>
        <strain evidence="10 12">BP-1</strain>
        <strain evidence="9 11">BP-2</strain>
    </source>
</reference>
<dbReference type="PANTHER" id="PTHR43273:SF3">
    <property type="entry name" value="ANAEROBIC SULFATASE-MATURATING ENZYME HOMOLOG ASLB-RELATED"/>
    <property type="match status" value="1"/>
</dbReference>
<dbReference type="GO" id="GO:0051539">
    <property type="term" value="F:4 iron, 4 sulfur cluster binding"/>
    <property type="evidence" value="ECO:0007669"/>
    <property type="project" value="UniProtKB-KW"/>
</dbReference>
<evidence type="ECO:0000256" key="2">
    <source>
        <dbReference type="ARBA" id="ARBA00022485"/>
    </source>
</evidence>
<dbReference type="Proteomes" id="UP000247005">
    <property type="component" value="Unassembled WGS sequence"/>
</dbReference>
<comment type="cofactor">
    <cofactor evidence="1">
        <name>[4Fe-4S] cluster</name>
        <dbReference type="ChEBI" id="CHEBI:49883"/>
    </cofactor>
</comment>
<dbReference type="InterPro" id="IPR034491">
    <property type="entry name" value="Anaerob_Ser_sulfatase-maturase"/>
</dbReference>
<dbReference type="PROSITE" id="PS51918">
    <property type="entry name" value="RADICAL_SAM"/>
    <property type="match status" value="1"/>
</dbReference>
<sequence length="393" mass="44690">MKHAFHLMAKPAGWRCNLACDYCFYLAKGQGVLRDTCGLRHMSDKVLETYIRQYIEVSPGPEVNFTWQGGEPTLAGLDFYRRVVALQQRYVGDKRITNSLQTNGVLINDEWAAFLAQHQFLVGLSLDGPAHLHNHYRRTGSGKPVFEQVMAALDNLKRHRVDVNILTVVNNVTAQAPLEIYRFLTREVGAEFIQFIPVVEYDAQRGLLPWSVTGEDYGRFIIAIFDEWVRHDVGRIFVQLFDNTLAAWLGERPALCVMQPTCGRGLVVEQNGDIYSCDHYVDAEHRLGNLLQQPIEKLVSGKAQRHFGQQKAQLPDICHRCPWRFACQGGCPKHRLHDRLNHLCAGYRLMFGHMDPWMRFMAQQIRSQQSPARVMAVADDIAAYTSNSASFSG</sequence>
<dbReference type="InterPro" id="IPR047207">
    <property type="entry name" value="SPASM_anSME"/>
</dbReference>
<protein>
    <submittedName>
        <fullName evidence="10">Anaerobic sulfatase maturase</fullName>
    </submittedName>
</protein>
<dbReference type="Pfam" id="PF04055">
    <property type="entry name" value="Radical_SAM"/>
    <property type="match status" value="1"/>
</dbReference>
<dbReference type="EMBL" id="PQGE01000053">
    <property type="protein sequence ID" value="POP40430.1"/>
    <property type="molecule type" value="Genomic_DNA"/>
</dbReference>
<dbReference type="OrthoDB" id="9782387at2"/>
<dbReference type="GO" id="GO:0016491">
    <property type="term" value="F:oxidoreductase activity"/>
    <property type="evidence" value="ECO:0007669"/>
    <property type="project" value="InterPro"/>
</dbReference>
<dbReference type="InterPro" id="IPR007197">
    <property type="entry name" value="rSAM"/>
</dbReference>
<evidence type="ECO:0000313" key="11">
    <source>
        <dbReference type="Proteomes" id="UP000237073"/>
    </source>
</evidence>
<evidence type="ECO:0000259" key="8">
    <source>
        <dbReference type="PROSITE" id="PS51918"/>
    </source>
</evidence>
<dbReference type="SFLD" id="SFLDF00285">
    <property type="entry name" value="anaerobic_Ser-type_sulfatase-m"/>
    <property type="match status" value="1"/>
</dbReference>
<evidence type="ECO:0000313" key="12">
    <source>
        <dbReference type="Proteomes" id="UP000247005"/>
    </source>
</evidence>
<dbReference type="InterPro" id="IPR023867">
    <property type="entry name" value="Sulphatase_maturase_rSAM"/>
</dbReference>
<dbReference type="SUPFAM" id="SSF102114">
    <property type="entry name" value="Radical SAM enzymes"/>
    <property type="match status" value="1"/>
</dbReference>
<evidence type="ECO:0000256" key="7">
    <source>
        <dbReference type="ARBA" id="ARBA00023601"/>
    </source>
</evidence>
<accession>A0A2P5GGR1</accession>
<evidence type="ECO:0000313" key="9">
    <source>
        <dbReference type="EMBL" id="POP40430.1"/>
    </source>
</evidence>
<keyword evidence="3" id="KW-0949">S-adenosyl-L-methionine</keyword>
<evidence type="ECO:0000256" key="3">
    <source>
        <dbReference type="ARBA" id="ARBA00022691"/>
    </source>
</evidence>
<dbReference type="EMBL" id="PQGD01000053">
    <property type="protein sequence ID" value="POP40995.1"/>
    <property type="molecule type" value="Genomic_DNA"/>
</dbReference>
<keyword evidence="4" id="KW-0479">Metal-binding</keyword>
<comment type="similarity">
    <text evidence="7">Belongs to the radical SAM superfamily. Anaerobic sulfatase-maturating enzyme family.</text>
</comment>
<dbReference type="Gene3D" id="3.20.20.70">
    <property type="entry name" value="Aldolase class I"/>
    <property type="match status" value="1"/>
</dbReference>
<evidence type="ECO:0000256" key="4">
    <source>
        <dbReference type="ARBA" id="ARBA00022723"/>
    </source>
</evidence>
<evidence type="ECO:0000256" key="5">
    <source>
        <dbReference type="ARBA" id="ARBA00023004"/>
    </source>
</evidence>
<keyword evidence="5" id="KW-0408">Iron</keyword>
<dbReference type="SFLD" id="SFLDS00029">
    <property type="entry name" value="Radical_SAM"/>
    <property type="match status" value="1"/>
</dbReference>
<organism evidence="10 12">
    <name type="scientific">Superficieibacter electus</name>
    <dbReference type="NCBI Taxonomy" id="2022662"/>
    <lineage>
        <taxon>Bacteria</taxon>
        <taxon>Pseudomonadati</taxon>
        <taxon>Pseudomonadota</taxon>
        <taxon>Gammaproteobacteria</taxon>
        <taxon>Enterobacterales</taxon>
        <taxon>Enterobacteriaceae</taxon>
        <taxon>Superficieibacter</taxon>
    </lineage>
</organism>
<dbReference type="CDD" id="cd01335">
    <property type="entry name" value="Radical_SAM"/>
    <property type="match status" value="1"/>
</dbReference>
<dbReference type="InterPro" id="IPR058240">
    <property type="entry name" value="rSAM_sf"/>
</dbReference>
<keyword evidence="2" id="KW-0004">4Fe-4S</keyword>
<gene>
    <name evidence="10" type="ORF">CHU32_27395</name>
    <name evidence="9" type="ORF">CHU33_27310</name>
</gene>
<name>A0A2P5GGR1_9ENTR</name>
<dbReference type="RefSeq" id="WP_103678814.1">
    <property type="nucleotide sequence ID" value="NZ_PQGD01000053.1"/>
</dbReference>
<dbReference type="GO" id="GO:0046872">
    <property type="term" value="F:metal ion binding"/>
    <property type="evidence" value="ECO:0007669"/>
    <property type="project" value="UniProtKB-KW"/>
</dbReference>
<dbReference type="SFLD" id="SFLDG01072">
    <property type="entry name" value="dehydrogenase_like"/>
    <property type="match status" value="1"/>
</dbReference>
<dbReference type="PANTHER" id="PTHR43273">
    <property type="entry name" value="ANAEROBIC SULFATASE-MATURATING ENZYME HOMOLOG ASLB-RELATED"/>
    <property type="match status" value="1"/>
</dbReference>
<dbReference type="AlphaFoldDB" id="A0A2P5GGR1"/>
<dbReference type="InterPro" id="IPR023885">
    <property type="entry name" value="4Fe4S-binding_SPASM_dom"/>
</dbReference>
<proteinExistence type="inferred from homology"/>
<evidence type="ECO:0000256" key="6">
    <source>
        <dbReference type="ARBA" id="ARBA00023014"/>
    </source>
</evidence>
<feature type="domain" description="Radical SAM core" evidence="8">
    <location>
        <begin position="1"/>
        <end position="230"/>
    </location>
</feature>
<dbReference type="SFLD" id="SFLDG01386">
    <property type="entry name" value="main_SPASM_domain-containing"/>
    <property type="match status" value="1"/>
</dbReference>
<dbReference type="CDD" id="cd21120">
    <property type="entry name" value="SPASM_anSME"/>
    <property type="match status" value="1"/>
</dbReference>
<dbReference type="Proteomes" id="UP000237073">
    <property type="component" value="Unassembled WGS sequence"/>
</dbReference>
<dbReference type="SFLD" id="SFLDG01384">
    <property type="entry name" value="thioether_bond_formation_requi"/>
    <property type="match status" value="1"/>
</dbReference>
<keyword evidence="11" id="KW-1185">Reference proteome</keyword>
<dbReference type="Pfam" id="PF13186">
    <property type="entry name" value="SPASM"/>
    <property type="match status" value="1"/>
</dbReference>
<keyword evidence="6" id="KW-0411">Iron-sulfur</keyword>
<comment type="caution">
    <text evidence="10">The sequence shown here is derived from an EMBL/GenBank/DDBJ whole genome shotgun (WGS) entry which is preliminary data.</text>
</comment>
<evidence type="ECO:0000256" key="1">
    <source>
        <dbReference type="ARBA" id="ARBA00001966"/>
    </source>
</evidence>
<dbReference type="NCBIfam" id="TIGR03942">
    <property type="entry name" value="sulfatase_rSAM"/>
    <property type="match status" value="1"/>
</dbReference>
<dbReference type="InterPro" id="IPR013785">
    <property type="entry name" value="Aldolase_TIM"/>
</dbReference>
<dbReference type="SFLD" id="SFLDG01067">
    <property type="entry name" value="SPASM/twitch_domain_containing"/>
    <property type="match status" value="1"/>
</dbReference>
<dbReference type="NCBIfam" id="TIGR04085">
    <property type="entry name" value="rSAM_more_4Fe4S"/>
    <property type="match status" value="1"/>
</dbReference>
<evidence type="ECO:0000313" key="10">
    <source>
        <dbReference type="EMBL" id="POP40995.1"/>
    </source>
</evidence>